<dbReference type="GeneID" id="108564828"/>
<evidence type="ECO:0000313" key="3">
    <source>
        <dbReference type="RefSeq" id="XP_017779472.1"/>
    </source>
</evidence>
<organism evidence="2 3">
    <name type="scientific">Nicrophorus vespilloides</name>
    <name type="common">Boreal carrion beetle</name>
    <dbReference type="NCBI Taxonomy" id="110193"/>
    <lineage>
        <taxon>Eukaryota</taxon>
        <taxon>Metazoa</taxon>
        <taxon>Ecdysozoa</taxon>
        <taxon>Arthropoda</taxon>
        <taxon>Hexapoda</taxon>
        <taxon>Insecta</taxon>
        <taxon>Pterygota</taxon>
        <taxon>Neoptera</taxon>
        <taxon>Endopterygota</taxon>
        <taxon>Coleoptera</taxon>
        <taxon>Polyphaga</taxon>
        <taxon>Staphyliniformia</taxon>
        <taxon>Silphidae</taxon>
        <taxon>Nicrophorinae</taxon>
        <taxon>Nicrophorus</taxon>
    </lineage>
</organism>
<dbReference type="RefSeq" id="XP_017779472.1">
    <property type="nucleotide sequence ID" value="XM_017923983.1"/>
</dbReference>
<proteinExistence type="predicted"/>
<gene>
    <name evidence="3" type="primary">LOC108564828</name>
</gene>
<dbReference type="Gene3D" id="1.10.10.2590">
    <property type="entry name" value="BEN domain"/>
    <property type="match status" value="1"/>
</dbReference>
<evidence type="ECO:0000259" key="1">
    <source>
        <dbReference type="PROSITE" id="PS51457"/>
    </source>
</evidence>
<accession>A0ABM1MY22</accession>
<protein>
    <submittedName>
        <fullName evidence="3">Uncharacterized protein LOC108564828</fullName>
    </submittedName>
</protein>
<evidence type="ECO:0000313" key="2">
    <source>
        <dbReference type="Proteomes" id="UP000695000"/>
    </source>
</evidence>
<name>A0ABM1MY22_NICVS</name>
<reference evidence="3" key="1">
    <citation type="submission" date="2025-08" db="UniProtKB">
        <authorList>
            <consortium name="RefSeq"/>
        </authorList>
    </citation>
    <scope>IDENTIFICATION</scope>
    <source>
        <tissue evidence="3">Whole Larva</tissue>
    </source>
</reference>
<dbReference type="InterPro" id="IPR018379">
    <property type="entry name" value="BEN_domain"/>
</dbReference>
<feature type="domain" description="BEN" evidence="1">
    <location>
        <begin position="119"/>
        <end position="203"/>
    </location>
</feature>
<keyword evidence="2" id="KW-1185">Reference proteome</keyword>
<dbReference type="PROSITE" id="PS51457">
    <property type="entry name" value="BEN"/>
    <property type="match status" value="1"/>
</dbReference>
<sequence length="203" mass="23427">MQKSGRKKNRENGDPISSADDKYVLVKYEQKARTFYNVLEQSNLYDSFLPNKKCFISDDNLNSYTCDVIKTSNYEEDLISEFYNLLEAAAQSYVPKSSTLKPEPKYITDAHFRMITLGPNGNVLPASTMNRVRWNFYTTATYGLLEAVFSKEVLATHTLKGDASRMLFKLEERKVEDVIYFISRKFSLSKKAGLFWVKCKIQN</sequence>
<dbReference type="Proteomes" id="UP000695000">
    <property type="component" value="Unplaced"/>
</dbReference>